<evidence type="ECO:0000313" key="2">
    <source>
        <dbReference type="EMBL" id="CAG5100591.1"/>
    </source>
</evidence>
<name>A0A8J2HHI2_COTCN</name>
<proteinExistence type="predicted"/>
<protein>
    <submittedName>
        <fullName evidence="2">Uncharacterized protein</fullName>
    </submittedName>
</protein>
<organism evidence="2 3">
    <name type="scientific">Cotesia congregata</name>
    <name type="common">Parasitoid wasp</name>
    <name type="synonym">Apanteles congregatus</name>
    <dbReference type="NCBI Taxonomy" id="51543"/>
    <lineage>
        <taxon>Eukaryota</taxon>
        <taxon>Metazoa</taxon>
        <taxon>Ecdysozoa</taxon>
        <taxon>Arthropoda</taxon>
        <taxon>Hexapoda</taxon>
        <taxon>Insecta</taxon>
        <taxon>Pterygota</taxon>
        <taxon>Neoptera</taxon>
        <taxon>Endopterygota</taxon>
        <taxon>Hymenoptera</taxon>
        <taxon>Apocrita</taxon>
        <taxon>Ichneumonoidea</taxon>
        <taxon>Braconidae</taxon>
        <taxon>Microgastrinae</taxon>
        <taxon>Cotesia</taxon>
    </lineage>
</organism>
<keyword evidence="3" id="KW-1185">Reference proteome</keyword>
<sequence>MELNKIPKAKRIKNETVKLRWEGKDGKKSFYFAKIIEYGETIQELENVRLDNKGNVCDQSTKMYSENVLQQKKTIDVSKQLSKEFTKKHNIDMERKIIHQKAIFSIDEQPFSERHKDKITKFKNVNEGKKLSKKNHQSSEPSEQELINHQNTPSNVNTLEITHTASQQDVTIDKSINFFDKSSSHPFDSNNSLIDQIHLENSTENSELDLAPIWNSNYLNNWSNVNNPVMIAQDFQFQGFNEADQVLSSTYLEVGSLEKGVCNTPISKFPSSLTEPNQKKNSTIFRPWDSLEAAKNITTINTSTTSNIFISSESTEEELCLESTSVEVSADMNIPICQSNDLEDRERTINVGSLAAR</sequence>
<dbReference type="AlphaFoldDB" id="A0A8J2HHI2"/>
<reference evidence="2" key="1">
    <citation type="submission" date="2021-04" db="EMBL/GenBank/DDBJ databases">
        <authorList>
            <person name="Chebbi M.A.C M."/>
        </authorList>
    </citation>
    <scope>NUCLEOTIDE SEQUENCE</scope>
</reference>
<dbReference type="OrthoDB" id="10416517at2759"/>
<dbReference type="EMBL" id="CAJNRD030001122">
    <property type="protein sequence ID" value="CAG5100591.1"/>
    <property type="molecule type" value="Genomic_DNA"/>
</dbReference>
<feature type="compositionally biased region" description="Polar residues" evidence="1">
    <location>
        <begin position="138"/>
        <end position="151"/>
    </location>
</feature>
<evidence type="ECO:0000256" key="1">
    <source>
        <dbReference type="SAM" id="MobiDB-lite"/>
    </source>
</evidence>
<feature type="region of interest" description="Disordered" evidence="1">
    <location>
        <begin position="126"/>
        <end position="151"/>
    </location>
</feature>
<comment type="caution">
    <text evidence="2">The sequence shown here is derived from an EMBL/GenBank/DDBJ whole genome shotgun (WGS) entry which is preliminary data.</text>
</comment>
<accession>A0A8J2HHI2</accession>
<gene>
    <name evidence="2" type="ORF">HICCMSTLAB_LOCUS9664</name>
</gene>
<dbReference type="Proteomes" id="UP000786811">
    <property type="component" value="Unassembled WGS sequence"/>
</dbReference>
<evidence type="ECO:0000313" key="3">
    <source>
        <dbReference type="Proteomes" id="UP000786811"/>
    </source>
</evidence>